<evidence type="ECO:0000256" key="2">
    <source>
        <dbReference type="ARBA" id="ARBA00022435"/>
    </source>
</evidence>
<dbReference type="GO" id="GO:0006097">
    <property type="term" value="P:glyoxylate cycle"/>
    <property type="evidence" value="ECO:0007669"/>
    <property type="project" value="UniProtKB-KW"/>
</dbReference>
<dbReference type="GO" id="GO:0046872">
    <property type="term" value="F:metal ion binding"/>
    <property type="evidence" value="ECO:0007669"/>
    <property type="project" value="UniProtKB-KW"/>
</dbReference>
<evidence type="ECO:0000256" key="5">
    <source>
        <dbReference type="ARBA" id="ARBA00022842"/>
    </source>
</evidence>
<keyword evidence="5" id="KW-0460">Magnesium</keyword>
<comment type="caution">
    <text evidence="8">The sequence shown here is derived from an EMBL/GenBank/DDBJ whole genome shotgun (WGS) entry which is preliminary data.</text>
</comment>
<dbReference type="EC" id="1.1.1.42" evidence="8"/>
<keyword evidence="6" id="KW-0521">NADP</keyword>
<evidence type="ECO:0000256" key="4">
    <source>
        <dbReference type="ARBA" id="ARBA00022723"/>
    </source>
</evidence>
<name>A0A644YZZ3_9ZZZZ</name>
<dbReference type="AlphaFoldDB" id="A0A644YZZ3"/>
<gene>
    <name evidence="8" type="primary">icd_19</name>
    <name evidence="8" type="ORF">SDC9_80633</name>
</gene>
<evidence type="ECO:0000256" key="3">
    <source>
        <dbReference type="ARBA" id="ARBA00022532"/>
    </source>
</evidence>
<protein>
    <submittedName>
        <fullName evidence="8">Isocitrate dehydrogenase [NADP]</fullName>
        <ecNumber evidence="8">1.1.1.42</ecNumber>
    </submittedName>
</protein>
<comment type="cofactor">
    <cofactor evidence="1">
        <name>Mg(2+)</name>
        <dbReference type="ChEBI" id="CHEBI:18420"/>
    </cofactor>
</comment>
<keyword evidence="2" id="KW-0329">Glyoxylate bypass</keyword>
<dbReference type="EMBL" id="VSSQ01006854">
    <property type="protein sequence ID" value="MPM34052.1"/>
    <property type="molecule type" value="Genomic_DNA"/>
</dbReference>
<proteinExistence type="predicted"/>
<keyword evidence="4" id="KW-0479">Metal-binding</keyword>
<sequence length="666" mass="70987">MKAPEANIIKLPNISASVPQLKAAVKELQALGYGLPDYVDEPATDAEKDARARYDRIKGSAVNPVLREGNSDRRAPLAVKNYARKHPHSMGAWSPESKTRVATMGHDDFRTNEKSVIMPADDTLQIKLVAADGTETVLKEKLPVLAGEVVDGTFLSAAKLDAFLADQVAAAKAEGVLFSVHLKATMMKVSDPIIFGHVVKAFFPKTFATYGADLTAAGLSANNGLGAILAGLDALPNGAQIKASFDAELADGPTLAMVNSDKGITNLHVPSDVIVDASMPAMIRIGGHMWGPDGKEADTLAVIPDSSYAGVYQAVIEDCKAHGAYDPTTMGSVPNVGLMAQKAEEYGSHDKTFEIPTAGTVQVVNAAGDVLIEHAVEAGDIWRGCQAKDAPIKDWVKLAVTRARASQTPAVFWLDPTRAHDRNIAEKVKAYLPEFDTDGLTIEIMSPIEATKYSVERIRKGEDTISVTGNVLRDYNTDLFPILEVGTSAKMLSVVPLMSGGGLFETGAGGSAPKHVQQLLTENYLRWDSLGEFMALAESLRHEATNGNAKAGVLAAALDRATETLLDQNKGPARKVGQIDNRGSHFWLANFWAQELAAQDDDAELAAAFAPVAEELAATADQIDAELIGVQGHPVDLGGYYRPDDDKTSAIMRPSVTFNAIIAKLA</sequence>
<dbReference type="InterPro" id="IPR004436">
    <property type="entry name" value="Isocitrate_DH_NADP_mono"/>
</dbReference>
<dbReference type="Pfam" id="PF03971">
    <property type="entry name" value="IDH"/>
    <property type="match status" value="1"/>
</dbReference>
<dbReference type="PANTHER" id="PTHR36999:SF1">
    <property type="entry name" value="ISOCITRATE DEHYDROGENASE (NADP(+))"/>
    <property type="match status" value="1"/>
</dbReference>
<accession>A0A644YZZ3</accession>
<evidence type="ECO:0000256" key="7">
    <source>
        <dbReference type="ARBA" id="ARBA00023002"/>
    </source>
</evidence>
<reference evidence="8" key="1">
    <citation type="submission" date="2019-08" db="EMBL/GenBank/DDBJ databases">
        <authorList>
            <person name="Kucharzyk K."/>
            <person name="Murdoch R.W."/>
            <person name="Higgins S."/>
            <person name="Loffler F."/>
        </authorList>
    </citation>
    <scope>NUCLEOTIDE SEQUENCE</scope>
</reference>
<dbReference type="GO" id="GO:0006099">
    <property type="term" value="P:tricarboxylic acid cycle"/>
    <property type="evidence" value="ECO:0007669"/>
    <property type="project" value="UniProtKB-KW"/>
</dbReference>
<keyword evidence="3" id="KW-0816">Tricarboxylic acid cycle</keyword>
<evidence type="ECO:0000256" key="6">
    <source>
        <dbReference type="ARBA" id="ARBA00022857"/>
    </source>
</evidence>
<evidence type="ECO:0000256" key="1">
    <source>
        <dbReference type="ARBA" id="ARBA00001946"/>
    </source>
</evidence>
<keyword evidence="7 8" id="KW-0560">Oxidoreductase</keyword>
<evidence type="ECO:0000313" key="8">
    <source>
        <dbReference type="EMBL" id="MPM34052.1"/>
    </source>
</evidence>
<dbReference type="NCBIfam" id="TIGR00178">
    <property type="entry name" value="monomer_idh"/>
    <property type="match status" value="1"/>
</dbReference>
<organism evidence="8">
    <name type="scientific">bioreactor metagenome</name>
    <dbReference type="NCBI Taxonomy" id="1076179"/>
    <lineage>
        <taxon>unclassified sequences</taxon>
        <taxon>metagenomes</taxon>
        <taxon>ecological metagenomes</taxon>
    </lineage>
</organism>
<dbReference type="PANTHER" id="PTHR36999">
    <property type="entry name" value="ISOCITRATE DEHYDROGENASE [NADP]"/>
    <property type="match status" value="1"/>
</dbReference>
<dbReference type="GO" id="GO:0004450">
    <property type="term" value="F:isocitrate dehydrogenase (NADP+) activity"/>
    <property type="evidence" value="ECO:0007669"/>
    <property type="project" value="UniProtKB-EC"/>
</dbReference>
<dbReference type="SUPFAM" id="SSF53659">
    <property type="entry name" value="Isocitrate/Isopropylmalate dehydrogenase-like"/>
    <property type="match status" value="1"/>
</dbReference>